<dbReference type="Proteomes" id="UP000611215">
    <property type="component" value="Unassembled WGS sequence"/>
</dbReference>
<dbReference type="EMBL" id="JADOET010000001">
    <property type="protein sequence ID" value="MBF8148274.1"/>
    <property type="molecule type" value="Genomic_DNA"/>
</dbReference>
<dbReference type="RefSeq" id="WP_195869566.1">
    <property type="nucleotide sequence ID" value="NZ_JADOET010000001.1"/>
</dbReference>
<organism evidence="1 2">
    <name type="scientific">Winogradskyella marina</name>
    <dbReference type="NCBI Taxonomy" id="2785530"/>
    <lineage>
        <taxon>Bacteria</taxon>
        <taxon>Pseudomonadati</taxon>
        <taxon>Bacteroidota</taxon>
        <taxon>Flavobacteriia</taxon>
        <taxon>Flavobacteriales</taxon>
        <taxon>Flavobacteriaceae</taxon>
        <taxon>Winogradskyella</taxon>
    </lineage>
</organism>
<evidence type="ECO:0000313" key="1">
    <source>
        <dbReference type="EMBL" id="MBF8148274.1"/>
    </source>
</evidence>
<proteinExistence type="predicted"/>
<reference evidence="1 2" key="1">
    <citation type="submission" date="2020-11" db="EMBL/GenBank/DDBJ databases">
        <title>Winogradskyella marina sp. nov., isolated from marine sediment.</title>
        <authorList>
            <person name="Bo J."/>
            <person name="Wang S."/>
            <person name="Song X."/>
            <person name="Du Z."/>
        </authorList>
    </citation>
    <scope>NUCLEOTIDE SEQUENCE [LARGE SCALE GENOMIC DNA]</scope>
    <source>
        <strain evidence="1 2">F6397</strain>
    </source>
</reference>
<name>A0ABS0ECV3_9FLAO</name>
<sequence>MKKLLNYNQTEHHSFEENVIGHTIDILKKAQTELKNQGVETSFTLEQLSKGNFTEIFNSYHKKECKKQNSKFILSKYLDLCGFTDKVLQELEQTYKKLIDKPHTFYSVNNSFYKTCGYGGFNITAAHKEALKKAPKLKEYKVFDFLTIKGNNYDISVSDEFYKLYAVNSKQIDLINNIDTYITSCRNLGLEYKSTLEPIKKYIKDLERDLSKYELNFDNILIIQ</sequence>
<gene>
    <name evidence="1" type="ORF">ITJ86_00095</name>
</gene>
<comment type="caution">
    <text evidence="1">The sequence shown here is derived from an EMBL/GenBank/DDBJ whole genome shotgun (WGS) entry which is preliminary data.</text>
</comment>
<keyword evidence="2" id="KW-1185">Reference proteome</keyword>
<evidence type="ECO:0000313" key="2">
    <source>
        <dbReference type="Proteomes" id="UP000611215"/>
    </source>
</evidence>
<protein>
    <submittedName>
        <fullName evidence="1">Uncharacterized protein</fullName>
    </submittedName>
</protein>
<accession>A0ABS0ECV3</accession>